<name>A0A1F7GCP2_9BACT</name>
<accession>A0A1F7GCP2</accession>
<gene>
    <name evidence="1" type="ORF">A2774_03275</name>
</gene>
<dbReference type="Proteomes" id="UP000177208">
    <property type="component" value="Unassembled WGS sequence"/>
</dbReference>
<organism evidence="1 2">
    <name type="scientific">Candidatus Roizmanbacteria bacterium RIFCSPHIGHO2_01_FULL_39_12c</name>
    <dbReference type="NCBI Taxonomy" id="1802031"/>
    <lineage>
        <taxon>Bacteria</taxon>
        <taxon>Candidatus Roizmaniibacteriota</taxon>
    </lineage>
</organism>
<comment type="caution">
    <text evidence="1">The sequence shown here is derived from an EMBL/GenBank/DDBJ whole genome shotgun (WGS) entry which is preliminary data.</text>
</comment>
<sequence>MADKKVGVITNYFNHLGVGIVKLSAPLARGDQIKIVGRGHEFAQAAESMQLDHTDIEDAGKGKEIGLKVNEKVKKGDEVFKVTT</sequence>
<evidence type="ECO:0008006" key="3">
    <source>
        <dbReference type="Google" id="ProtNLM"/>
    </source>
</evidence>
<evidence type="ECO:0000313" key="1">
    <source>
        <dbReference type="EMBL" id="OGK16647.1"/>
    </source>
</evidence>
<protein>
    <recommendedName>
        <fullName evidence="3">Translation elongation factor-like protein</fullName>
    </recommendedName>
</protein>
<dbReference type="AlphaFoldDB" id="A0A1F7GCP2"/>
<evidence type="ECO:0000313" key="2">
    <source>
        <dbReference type="Proteomes" id="UP000177208"/>
    </source>
</evidence>
<reference evidence="1 2" key="1">
    <citation type="journal article" date="2016" name="Nat. Commun.">
        <title>Thousands of microbial genomes shed light on interconnected biogeochemical processes in an aquifer system.</title>
        <authorList>
            <person name="Anantharaman K."/>
            <person name="Brown C.T."/>
            <person name="Hug L.A."/>
            <person name="Sharon I."/>
            <person name="Castelle C.J."/>
            <person name="Probst A.J."/>
            <person name="Thomas B.C."/>
            <person name="Singh A."/>
            <person name="Wilkins M.J."/>
            <person name="Karaoz U."/>
            <person name="Brodie E.L."/>
            <person name="Williams K.H."/>
            <person name="Hubbard S.S."/>
            <person name="Banfield J.F."/>
        </authorList>
    </citation>
    <scope>NUCLEOTIDE SEQUENCE [LARGE SCALE GENOMIC DNA]</scope>
</reference>
<dbReference type="EMBL" id="MFZG01000020">
    <property type="protein sequence ID" value="OGK16647.1"/>
    <property type="molecule type" value="Genomic_DNA"/>
</dbReference>
<proteinExistence type="predicted"/>